<dbReference type="PANTHER" id="PTHR46493:SF1">
    <property type="entry name" value="PEPTIDYL-PROLYL CIS-TRANS ISOMERASE FKBP3"/>
    <property type="match status" value="1"/>
</dbReference>
<dbReference type="Pfam" id="PF00254">
    <property type="entry name" value="FKBP_C"/>
    <property type="match status" value="1"/>
</dbReference>
<feature type="compositionally biased region" description="Polar residues" evidence="3">
    <location>
        <begin position="13"/>
        <end position="22"/>
    </location>
</feature>
<dbReference type="FunFam" id="3.10.50.40:FF:000023">
    <property type="entry name" value="Peptidylprolyl isomerase"/>
    <property type="match status" value="1"/>
</dbReference>
<evidence type="ECO:0000313" key="5">
    <source>
        <dbReference type="Ensembl" id="ENSOCUP00000006516.3"/>
    </source>
</evidence>
<organism evidence="5 6">
    <name type="scientific">Oryctolagus cuniculus</name>
    <name type="common">Rabbit</name>
    <dbReference type="NCBI Taxonomy" id="9986"/>
    <lineage>
        <taxon>Eukaryota</taxon>
        <taxon>Metazoa</taxon>
        <taxon>Chordata</taxon>
        <taxon>Craniata</taxon>
        <taxon>Vertebrata</taxon>
        <taxon>Euteleostomi</taxon>
        <taxon>Mammalia</taxon>
        <taxon>Eutheria</taxon>
        <taxon>Euarchontoglires</taxon>
        <taxon>Glires</taxon>
        <taxon>Lagomorpha</taxon>
        <taxon>Leporidae</taxon>
        <taxon>Oryctolagus</taxon>
    </lineage>
</organism>
<dbReference type="InterPro" id="IPR001179">
    <property type="entry name" value="PPIase_FKBP_dom"/>
</dbReference>
<dbReference type="EC" id="5.2.1.8" evidence="2"/>
<dbReference type="Gene3D" id="3.10.50.40">
    <property type="match status" value="1"/>
</dbReference>
<dbReference type="CDD" id="cd21063">
    <property type="entry name" value="BTHB_FKBP25"/>
    <property type="match status" value="1"/>
</dbReference>
<dbReference type="SMR" id="A0A5S8H9B0"/>
<comment type="catalytic activity">
    <reaction evidence="2">
        <text>[protein]-peptidylproline (omega=180) = [protein]-peptidylproline (omega=0)</text>
        <dbReference type="Rhea" id="RHEA:16237"/>
        <dbReference type="Rhea" id="RHEA-COMP:10747"/>
        <dbReference type="Rhea" id="RHEA-COMP:10748"/>
        <dbReference type="ChEBI" id="CHEBI:83833"/>
        <dbReference type="ChEBI" id="CHEBI:83834"/>
        <dbReference type="EC" id="5.2.1.8"/>
    </reaction>
</comment>
<keyword evidence="2" id="KW-0697">Rotamase</keyword>
<name>A0A5S8H9B0_RABIT</name>
<evidence type="ECO:0000256" key="3">
    <source>
        <dbReference type="SAM" id="MobiDB-lite"/>
    </source>
</evidence>
<feature type="compositionally biased region" description="Basic residues" evidence="3">
    <location>
        <begin position="47"/>
        <end position="56"/>
    </location>
</feature>
<reference evidence="5 6" key="1">
    <citation type="journal article" date="2011" name="Nature">
        <title>A high-resolution map of human evolutionary constraint using 29 mammals.</title>
        <authorList>
            <person name="Lindblad-Toh K."/>
            <person name="Garber M."/>
            <person name="Zuk O."/>
            <person name="Lin M.F."/>
            <person name="Parker B.J."/>
            <person name="Washietl S."/>
            <person name="Kheradpour P."/>
            <person name="Ernst J."/>
            <person name="Jordan G."/>
            <person name="Mauceli E."/>
            <person name="Ward L.D."/>
            <person name="Lowe C.B."/>
            <person name="Holloway A.K."/>
            <person name="Clamp M."/>
            <person name="Gnerre S."/>
            <person name="Alfoldi J."/>
            <person name="Beal K."/>
            <person name="Chang J."/>
            <person name="Clawson H."/>
            <person name="Cuff J."/>
            <person name="Di Palma F."/>
            <person name="Fitzgerald S."/>
            <person name="Flicek P."/>
            <person name="Guttman M."/>
            <person name="Hubisz M.J."/>
            <person name="Jaffe D.B."/>
            <person name="Jungreis I."/>
            <person name="Kent W.J."/>
            <person name="Kostka D."/>
            <person name="Lara M."/>
            <person name="Martins A.L."/>
            <person name="Massingham T."/>
            <person name="Moltke I."/>
            <person name="Raney B.J."/>
            <person name="Rasmussen M.D."/>
            <person name="Robinson J."/>
            <person name="Stark A."/>
            <person name="Vilella A.J."/>
            <person name="Wen J."/>
            <person name="Xie X."/>
            <person name="Zody M.C."/>
            <person name="Baldwin J."/>
            <person name="Bloom T."/>
            <person name="Chin C.W."/>
            <person name="Heiman D."/>
            <person name="Nicol R."/>
            <person name="Nusbaum C."/>
            <person name="Young S."/>
            <person name="Wilkinson J."/>
            <person name="Worley K.C."/>
            <person name="Kovar C.L."/>
            <person name="Muzny D.M."/>
            <person name="Gibbs R.A."/>
            <person name="Cree A."/>
            <person name="Dihn H.H."/>
            <person name="Fowler G."/>
            <person name="Jhangiani S."/>
            <person name="Joshi V."/>
            <person name="Lee S."/>
            <person name="Lewis L.R."/>
            <person name="Nazareth L.V."/>
            <person name="Okwuonu G."/>
            <person name="Santibanez J."/>
            <person name="Warren W.C."/>
            <person name="Mardis E.R."/>
            <person name="Weinstock G.M."/>
            <person name="Wilson R.K."/>
            <person name="Delehaunty K."/>
            <person name="Dooling D."/>
            <person name="Fronik C."/>
            <person name="Fulton L."/>
            <person name="Fulton B."/>
            <person name="Graves T."/>
            <person name="Minx P."/>
            <person name="Sodergren E."/>
            <person name="Birney E."/>
            <person name="Margulies E.H."/>
            <person name="Herrero J."/>
            <person name="Green E.D."/>
            <person name="Haussler D."/>
            <person name="Siepel A."/>
            <person name="Goldman N."/>
            <person name="Pollard K.S."/>
            <person name="Pedersen J.S."/>
            <person name="Lander E.S."/>
            <person name="Kellis M."/>
        </authorList>
    </citation>
    <scope>NUCLEOTIDE SEQUENCE [LARGE SCALE GENOMIC DNA]</scope>
    <source>
        <strain evidence="5 6">Thorbecke inbred</strain>
    </source>
</reference>
<proteinExistence type="predicted"/>
<dbReference type="AlphaFoldDB" id="A0A5S8H9B0"/>
<feature type="region of interest" description="Disordered" evidence="3">
    <location>
        <begin position="252"/>
        <end position="285"/>
    </location>
</feature>
<feature type="compositionally biased region" description="Basic and acidic residues" evidence="3">
    <location>
        <begin position="255"/>
        <end position="268"/>
    </location>
</feature>
<evidence type="ECO:0000256" key="2">
    <source>
        <dbReference type="PROSITE-ProRule" id="PRU00277"/>
    </source>
</evidence>
<evidence type="ECO:0000259" key="4">
    <source>
        <dbReference type="PROSITE" id="PS50059"/>
    </source>
</evidence>
<dbReference type="Ensembl" id="ENSOCUT00000007534.3">
    <property type="protein sequence ID" value="ENSOCUP00000006516.3"/>
    <property type="gene ID" value="ENSOCUG00000007535.3"/>
</dbReference>
<protein>
    <recommendedName>
        <fullName evidence="2">peptidylprolyl isomerase</fullName>
        <ecNumber evidence="2">5.2.1.8</ecNumber>
    </recommendedName>
</protein>
<keyword evidence="1" id="KW-0597">Phosphoprotein</keyword>
<dbReference type="InterPro" id="IPR043368">
    <property type="entry name" value="FKBP3"/>
</dbReference>
<feature type="compositionally biased region" description="Basic residues" evidence="3">
    <location>
        <begin position="1"/>
        <end position="12"/>
    </location>
</feature>
<dbReference type="Pfam" id="PF18410">
    <property type="entry name" value="BTHB"/>
    <property type="match status" value="1"/>
</dbReference>
<gene>
    <name evidence="5" type="primary">FKBP3</name>
</gene>
<dbReference type="GeneTree" id="ENSGT00940000154514"/>
<reference evidence="5" key="3">
    <citation type="submission" date="2025-09" db="UniProtKB">
        <authorList>
            <consortium name="Ensembl"/>
        </authorList>
    </citation>
    <scope>IDENTIFICATION</scope>
    <source>
        <strain evidence="5">Thorbecke</strain>
    </source>
</reference>
<dbReference type="PANTHER" id="PTHR46493">
    <property type="entry name" value="PEPTIDYL-PROLYL CIS-TRANS ISOMERASE FKBP3"/>
    <property type="match status" value="1"/>
</dbReference>
<reference evidence="5" key="2">
    <citation type="submission" date="2025-08" db="UniProtKB">
        <authorList>
            <consortium name="Ensembl"/>
        </authorList>
    </citation>
    <scope>IDENTIFICATION</scope>
    <source>
        <strain evidence="5">Thorbecke</strain>
    </source>
</reference>
<keyword evidence="6" id="KW-1185">Reference proteome</keyword>
<dbReference type="PROSITE" id="PS50059">
    <property type="entry name" value="FKBP_PPIASE"/>
    <property type="match status" value="1"/>
</dbReference>
<feature type="region of interest" description="Disordered" evidence="3">
    <location>
        <begin position="131"/>
        <end position="173"/>
    </location>
</feature>
<evidence type="ECO:0000256" key="1">
    <source>
        <dbReference type="ARBA" id="ARBA00022553"/>
    </source>
</evidence>
<feature type="compositionally biased region" description="Low complexity" evidence="3">
    <location>
        <begin position="81"/>
        <end position="90"/>
    </location>
</feature>
<dbReference type="Bgee" id="ENSOCUG00000007535">
    <property type="expression patterns" value="Expressed in heart and 16 other cell types or tissues"/>
</dbReference>
<feature type="domain" description="PPIase FKBP-type" evidence="4">
    <location>
        <begin position="294"/>
        <end position="390"/>
    </location>
</feature>
<dbReference type="InParanoid" id="A0A5S8H9B0"/>
<evidence type="ECO:0000313" key="6">
    <source>
        <dbReference type="Proteomes" id="UP000001811"/>
    </source>
</evidence>
<dbReference type="InterPro" id="IPR041200">
    <property type="entry name" value="FKBP3_BTHB"/>
</dbReference>
<dbReference type="SUPFAM" id="SSF54534">
    <property type="entry name" value="FKBP-like"/>
    <property type="match status" value="1"/>
</dbReference>
<sequence length="390" mass="42319">GFRVASHPRRFSARTQQSSAQRTLDVAQGPAPIPSGSAAAPPLERVRRPRHAHKGAGRCQTEAGWLSEAEAAGEDGGGRSAAGVDRGAAAQRAAAQEGHYQVSAGSRFRFGTRGGGAAGLVRLREASPPRRCPYIPYSSVPPPSPSSGRWSGRPRRPRGPRPRAHAPPAGPCREGRRLISRGLEAAVVEFEPHCGDLLVGAEFLAEHKLLGNIKNVAKTANKDHLVTAYNHLFETKRFKGSENVTKVSEQVKNVKLNEDKPKETKSEETPDEGPPKYTKSVLKKGDKTNFPKKGDVVHCWYTGTLQDGTVFDTNIQTSSKKKKNAKPLSFKVGVGKVIRGWDEALLTMSKGEKARLEIEPEWAYGKKGQPDAKIPPNAKLIFEVELVDID</sequence>
<accession>A0A5S8H9B0</accession>
<feature type="compositionally biased region" description="Low complexity" evidence="3">
    <location>
        <begin position="27"/>
        <end position="42"/>
    </location>
</feature>
<dbReference type="Proteomes" id="UP000001811">
    <property type="component" value="Chromosome 17"/>
</dbReference>
<dbReference type="InterPro" id="IPR046357">
    <property type="entry name" value="PPIase_dom_sf"/>
</dbReference>
<dbReference type="GO" id="GO:0003755">
    <property type="term" value="F:peptidyl-prolyl cis-trans isomerase activity"/>
    <property type="evidence" value="ECO:0007669"/>
    <property type="project" value="UniProtKB-KW"/>
</dbReference>
<dbReference type="EMBL" id="AAGW02023552">
    <property type="status" value="NOT_ANNOTATED_CDS"/>
    <property type="molecule type" value="Genomic_DNA"/>
</dbReference>
<keyword evidence="2" id="KW-0413">Isomerase</keyword>
<dbReference type="Gene3D" id="1.10.720.80">
    <property type="match status" value="1"/>
</dbReference>
<feature type="region of interest" description="Disordered" evidence="3">
    <location>
        <begin position="1"/>
        <end position="90"/>
    </location>
</feature>
<feature type="compositionally biased region" description="Basic residues" evidence="3">
    <location>
        <begin position="152"/>
        <end position="164"/>
    </location>
</feature>